<feature type="region of interest" description="Disordered" evidence="8">
    <location>
        <begin position="354"/>
        <end position="410"/>
    </location>
</feature>
<feature type="region of interest" description="Disordered" evidence="8">
    <location>
        <begin position="227"/>
        <end position="267"/>
    </location>
</feature>
<dbReference type="PANTHER" id="PTHR13084:SF6">
    <property type="entry name" value="SODIUM_POTASSIUM-TRANSPORTING ATPASE SUBUNIT BETA-1-INTERACTING PROTEIN"/>
    <property type="match status" value="1"/>
</dbReference>
<comment type="subcellular location">
    <subcellularLocation>
        <location evidence="1 7">Cell membrane</location>
        <topology evidence="1 7">Multi-pass membrane protein</topology>
    </subcellularLocation>
</comment>
<evidence type="ECO:0000256" key="1">
    <source>
        <dbReference type="ARBA" id="ARBA00004651"/>
    </source>
</evidence>
<evidence type="ECO:0000256" key="6">
    <source>
        <dbReference type="ARBA" id="ARBA00023136"/>
    </source>
</evidence>
<name>A0A7M7JVL1_VARDE</name>
<feature type="region of interest" description="Disordered" evidence="8">
    <location>
        <begin position="296"/>
        <end position="316"/>
    </location>
</feature>
<feature type="compositionally biased region" description="Low complexity" evidence="8">
    <location>
        <begin position="378"/>
        <end position="390"/>
    </location>
</feature>
<dbReference type="InParanoid" id="A0A7M7JVL1"/>
<organism evidence="9 10">
    <name type="scientific">Varroa destructor</name>
    <name type="common">Honeybee mite</name>
    <dbReference type="NCBI Taxonomy" id="109461"/>
    <lineage>
        <taxon>Eukaryota</taxon>
        <taxon>Metazoa</taxon>
        <taxon>Ecdysozoa</taxon>
        <taxon>Arthropoda</taxon>
        <taxon>Chelicerata</taxon>
        <taxon>Arachnida</taxon>
        <taxon>Acari</taxon>
        <taxon>Parasitiformes</taxon>
        <taxon>Mesostigmata</taxon>
        <taxon>Gamasina</taxon>
        <taxon>Dermanyssoidea</taxon>
        <taxon>Varroidae</taxon>
        <taxon>Varroa</taxon>
    </lineage>
</organism>
<dbReference type="GeneID" id="111246970"/>
<proteinExistence type="inferred from homology"/>
<dbReference type="RefSeq" id="XP_022653167.1">
    <property type="nucleotide sequence ID" value="XM_022797432.1"/>
</dbReference>
<dbReference type="PANTHER" id="PTHR13084">
    <property type="entry name" value="T-CELL LYMPHOMA BREAKPOINT-ASSOCIATED TARGET 1-RELATED"/>
    <property type="match status" value="1"/>
</dbReference>
<evidence type="ECO:0000256" key="8">
    <source>
        <dbReference type="SAM" id="MobiDB-lite"/>
    </source>
</evidence>
<keyword evidence="6 7" id="KW-0472">Membrane</keyword>
<dbReference type="Pfam" id="PF05640">
    <property type="entry name" value="NKAIN"/>
    <property type="match status" value="1"/>
</dbReference>
<keyword evidence="10" id="KW-1185">Reference proteome</keyword>
<feature type="transmembrane region" description="Helical" evidence="7">
    <location>
        <begin position="153"/>
        <end position="175"/>
    </location>
</feature>
<keyword evidence="3 7" id="KW-1003">Cell membrane</keyword>
<dbReference type="OrthoDB" id="10050321at2759"/>
<feature type="transmembrane region" description="Helical" evidence="7">
    <location>
        <begin position="66"/>
        <end position="90"/>
    </location>
</feature>
<accession>A0A7M7JVL1</accession>
<evidence type="ECO:0000256" key="5">
    <source>
        <dbReference type="ARBA" id="ARBA00022989"/>
    </source>
</evidence>
<feature type="compositionally biased region" description="Polar residues" evidence="8">
    <location>
        <begin position="391"/>
        <end position="409"/>
    </location>
</feature>
<comment type="similarity">
    <text evidence="2 7">Belongs to the NKAIN family.</text>
</comment>
<dbReference type="Proteomes" id="UP000594260">
    <property type="component" value="Unplaced"/>
</dbReference>
<evidence type="ECO:0000313" key="10">
    <source>
        <dbReference type="Proteomes" id="UP000594260"/>
    </source>
</evidence>
<dbReference type="GO" id="GO:0005886">
    <property type="term" value="C:plasma membrane"/>
    <property type="evidence" value="ECO:0007669"/>
    <property type="project" value="UniProtKB-SubCell"/>
</dbReference>
<keyword evidence="4 7" id="KW-0812">Transmembrane</keyword>
<dbReference type="RefSeq" id="XP_022653168.1">
    <property type="nucleotide sequence ID" value="XM_022797433.1"/>
</dbReference>
<evidence type="ECO:0000256" key="7">
    <source>
        <dbReference type="RuleBase" id="RU368041"/>
    </source>
</evidence>
<dbReference type="AlphaFoldDB" id="A0A7M7JVL1"/>
<sequence>MGCCCYCCSGRAFMIGVCILQLSLTTCRQLFDFLGYMWAPILANFFNFLFVILGLFGVYQYRPRYVFTYALWMVAWIMWNAFCICFYLEVGFLNRELNYLNLGTGSRSWFEINGLGCKAMFEANTPDELAGFTKPASVDGCLVEYYYVESAQAAIQMFLGLLAIIGGSFVIYNYTQEDPSSARRKMAAWAALDPLHRSTASLPYSIEYHHVGHPLATAHSQSTTFHKFNSSTLGSSSANSSQRRKRRSIRSNRSGGGGHRASYQNPVTRLIDRYVDTSSQDSYNHLAEYLKTTSPAIENSHGQSSGSIPLSVGTSNGVHGPNIQGISYHGGQVNQAYENRYSIASSGTYGVVDAGPSPPYTPSYNPHHVQSPHAQTVSTNSSSNNINTNSQGITNHNKNTSSPAAGQQQHHYHGEVATLGSHLQHLNLSHPPARNVETNM</sequence>
<reference evidence="9" key="1">
    <citation type="submission" date="2021-01" db="UniProtKB">
        <authorList>
            <consortium name="EnsemblMetazoa"/>
        </authorList>
    </citation>
    <scope>IDENTIFICATION</scope>
</reference>
<dbReference type="CTD" id="37979"/>
<dbReference type="KEGG" id="vde:111246970"/>
<evidence type="ECO:0000256" key="2">
    <source>
        <dbReference type="ARBA" id="ARBA00006364"/>
    </source>
</evidence>
<dbReference type="EnsemblMetazoa" id="XM_022797433">
    <property type="protein sequence ID" value="XP_022653168"/>
    <property type="gene ID" value="LOC111246970"/>
</dbReference>
<dbReference type="EnsemblMetazoa" id="XM_022797432">
    <property type="protein sequence ID" value="XP_022653167"/>
    <property type="gene ID" value="LOC111246970"/>
</dbReference>
<protein>
    <recommendedName>
        <fullName evidence="7">Sodium/potassium-transporting ATPase subunit beta-1-interacting protein</fullName>
        <shortName evidence="7">Na(+)/K(+)-transporting ATPase subunit beta-1-interacting protein</shortName>
    </recommendedName>
</protein>
<dbReference type="InterPro" id="IPR008516">
    <property type="entry name" value="Na/K-Atpase_Interacting"/>
</dbReference>
<evidence type="ECO:0000256" key="3">
    <source>
        <dbReference type="ARBA" id="ARBA00022475"/>
    </source>
</evidence>
<evidence type="ECO:0000313" key="9">
    <source>
        <dbReference type="EnsemblMetazoa" id="XP_022653168"/>
    </source>
</evidence>
<keyword evidence="5 7" id="KW-1133">Transmembrane helix</keyword>
<feature type="transmembrane region" description="Helical" evidence="7">
    <location>
        <begin position="12"/>
        <end position="31"/>
    </location>
</feature>
<feature type="transmembrane region" description="Helical" evidence="7">
    <location>
        <begin position="37"/>
        <end position="59"/>
    </location>
</feature>
<dbReference type="GO" id="GO:0002028">
    <property type="term" value="P:regulation of sodium ion transport"/>
    <property type="evidence" value="ECO:0007669"/>
    <property type="project" value="UniProtKB-UniRule"/>
</dbReference>
<feature type="compositionally biased region" description="Low complexity" evidence="8">
    <location>
        <begin position="230"/>
        <end position="241"/>
    </location>
</feature>
<evidence type="ECO:0000256" key="4">
    <source>
        <dbReference type="ARBA" id="ARBA00022692"/>
    </source>
</evidence>